<evidence type="ECO:0000256" key="1">
    <source>
        <dbReference type="ARBA" id="ARBA00004211"/>
    </source>
</evidence>
<feature type="transmembrane region" description="Helical" evidence="10">
    <location>
        <begin position="214"/>
        <end position="233"/>
    </location>
</feature>
<dbReference type="Proteomes" id="UP000007431">
    <property type="component" value="Unassembled WGS sequence"/>
</dbReference>
<evidence type="ECO:0000256" key="2">
    <source>
        <dbReference type="ARBA" id="ARBA00006108"/>
    </source>
</evidence>
<dbReference type="VEuPathDB" id="FungiDB:SCHCODRAFT_066099"/>
<dbReference type="PANTHER" id="PTHR21230">
    <property type="entry name" value="VESICLE TRANSPORT V-SNARE PROTEIN VTI1-RELATED"/>
    <property type="match status" value="1"/>
</dbReference>
<organism evidence="13">
    <name type="scientific">Schizophyllum commune (strain H4-8 / FGSC 9210)</name>
    <name type="common">Split gill fungus</name>
    <dbReference type="NCBI Taxonomy" id="578458"/>
    <lineage>
        <taxon>Eukaryota</taxon>
        <taxon>Fungi</taxon>
        <taxon>Dikarya</taxon>
        <taxon>Basidiomycota</taxon>
        <taxon>Agaricomycotina</taxon>
        <taxon>Agaricomycetes</taxon>
        <taxon>Agaricomycetidae</taxon>
        <taxon>Agaricales</taxon>
        <taxon>Schizophyllaceae</taxon>
        <taxon>Schizophyllum</taxon>
    </lineage>
</organism>
<dbReference type="GO" id="GO:0005484">
    <property type="term" value="F:SNAP receptor activity"/>
    <property type="evidence" value="ECO:0007669"/>
    <property type="project" value="TreeGrafter"/>
</dbReference>
<dbReference type="SUPFAM" id="SSF47661">
    <property type="entry name" value="t-snare proteins"/>
    <property type="match status" value="1"/>
</dbReference>
<sequence length="237" mass="27085">MSTEVTLFESYEQDFNGLLLSIQGKLSAATSQGIGEFPTRDPHTDADDRIEQRKASIRRAELEMDEADDMLSHLEELLSHIPQTQRSKPAYVSRVRAAKATLTACKKQSRDLYHSATRAELLQRNDQWSTAEPDERTRLLAGHQTLEEGSARLEDSTRVALRTEEVGAEILRNLRGQREQIVHASDTLHTADTNIDRSSGIMKRMIRQMYRQRVIFALIGVFFLALISIILYFKLRR</sequence>
<dbReference type="CDD" id="cd15862">
    <property type="entry name" value="SNARE_Vti1"/>
    <property type="match status" value="1"/>
</dbReference>
<evidence type="ECO:0000313" key="13">
    <source>
        <dbReference type="Proteomes" id="UP000007431"/>
    </source>
</evidence>
<comment type="subcellular location">
    <subcellularLocation>
        <location evidence="1">Membrane</location>
        <topology evidence="1">Single-pass type IV membrane protein</topology>
    </subcellularLocation>
</comment>
<dbReference type="GeneID" id="9597132"/>
<dbReference type="GO" id="GO:0048280">
    <property type="term" value="P:vesicle fusion with Golgi apparatus"/>
    <property type="evidence" value="ECO:0007669"/>
    <property type="project" value="TreeGrafter"/>
</dbReference>
<dbReference type="OMA" id="MEYEAND"/>
<dbReference type="GO" id="GO:0005794">
    <property type="term" value="C:Golgi apparatus"/>
    <property type="evidence" value="ECO:0007669"/>
    <property type="project" value="TreeGrafter"/>
</dbReference>
<dbReference type="InterPro" id="IPR000727">
    <property type="entry name" value="T_SNARE_dom"/>
</dbReference>
<dbReference type="GO" id="GO:0006891">
    <property type="term" value="P:intra-Golgi vesicle-mediated transport"/>
    <property type="evidence" value="ECO:0007669"/>
    <property type="project" value="TreeGrafter"/>
</dbReference>
<dbReference type="KEGG" id="scm:SCHCO_066099"/>
<evidence type="ECO:0000256" key="6">
    <source>
        <dbReference type="ARBA" id="ARBA00022989"/>
    </source>
</evidence>
<dbReference type="GO" id="GO:0005789">
    <property type="term" value="C:endoplasmic reticulum membrane"/>
    <property type="evidence" value="ECO:0007669"/>
    <property type="project" value="TreeGrafter"/>
</dbReference>
<evidence type="ECO:0000256" key="8">
    <source>
        <dbReference type="ARBA" id="ARBA00023136"/>
    </source>
</evidence>
<dbReference type="GO" id="GO:0042147">
    <property type="term" value="P:retrograde transport, endosome to Golgi"/>
    <property type="evidence" value="ECO:0007669"/>
    <property type="project" value="TreeGrafter"/>
</dbReference>
<reference evidence="12 13" key="1">
    <citation type="journal article" date="2010" name="Nat. Biotechnol.">
        <title>Genome sequence of the model mushroom Schizophyllum commune.</title>
        <authorList>
            <person name="Ohm R.A."/>
            <person name="de Jong J.F."/>
            <person name="Lugones L.G."/>
            <person name="Aerts A."/>
            <person name="Kothe E."/>
            <person name="Stajich J.E."/>
            <person name="de Vries R.P."/>
            <person name="Record E."/>
            <person name="Levasseur A."/>
            <person name="Baker S.E."/>
            <person name="Bartholomew K.A."/>
            <person name="Coutinho P.M."/>
            <person name="Erdmann S."/>
            <person name="Fowler T.J."/>
            <person name="Gathman A.C."/>
            <person name="Lombard V."/>
            <person name="Henrissat B."/>
            <person name="Knabe N."/>
            <person name="Kuees U."/>
            <person name="Lilly W.W."/>
            <person name="Lindquist E."/>
            <person name="Lucas S."/>
            <person name="Magnuson J.K."/>
            <person name="Piumi F."/>
            <person name="Raudaskoski M."/>
            <person name="Salamov A."/>
            <person name="Schmutz J."/>
            <person name="Schwarze F.W.M.R."/>
            <person name="vanKuyk P.A."/>
            <person name="Horton J.S."/>
            <person name="Grigoriev I.V."/>
            <person name="Woesten H.A.B."/>
        </authorList>
    </citation>
    <scope>NUCLEOTIDE SEQUENCE [LARGE SCALE GENOMIC DNA]</scope>
    <source>
        <strain evidence="13">H4-8 / FGSC 9210</strain>
    </source>
</reference>
<dbReference type="Gene3D" id="1.20.5.110">
    <property type="match status" value="1"/>
</dbReference>
<dbReference type="GO" id="GO:0031201">
    <property type="term" value="C:SNARE complex"/>
    <property type="evidence" value="ECO:0007669"/>
    <property type="project" value="TreeGrafter"/>
</dbReference>
<dbReference type="eggNOG" id="KOG1666">
    <property type="taxonomic scope" value="Eukaryota"/>
</dbReference>
<keyword evidence="13" id="KW-1185">Reference proteome</keyword>
<dbReference type="STRING" id="578458.D8PSY3"/>
<dbReference type="InterPro" id="IPR007705">
    <property type="entry name" value="Vesicle_trsprt_v-SNARE_N"/>
</dbReference>
<dbReference type="GO" id="GO:0005829">
    <property type="term" value="C:cytosol"/>
    <property type="evidence" value="ECO:0007669"/>
    <property type="project" value="GOC"/>
</dbReference>
<dbReference type="SUPFAM" id="SSF58038">
    <property type="entry name" value="SNARE fusion complex"/>
    <property type="match status" value="1"/>
</dbReference>
<dbReference type="SMART" id="SM00397">
    <property type="entry name" value="t_SNARE"/>
    <property type="match status" value="1"/>
</dbReference>
<evidence type="ECO:0000256" key="10">
    <source>
        <dbReference type="SAM" id="Phobius"/>
    </source>
</evidence>
<proteinExistence type="inferred from homology"/>
<keyword evidence="4 10" id="KW-0812">Transmembrane</keyword>
<feature type="coiled-coil region" evidence="9">
    <location>
        <begin position="50"/>
        <end position="77"/>
    </location>
</feature>
<keyword evidence="8 10" id="KW-0472">Membrane</keyword>
<dbReference type="OrthoDB" id="430637at2759"/>
<dbReference type="GO" id="GO:0016236">
    <property type="term" value="P:macroautophagy"/>
    <property type="evidence" value="ECO:0007669"/>
    <property type="project" value="TreeGrafter"/>
</dbReference>
<evidence type="ECO:0000256" key="5">
    <source>
        <dbReference type="ARBA" id="ARBA00022927"/>
    </source>
</evidence>
<dbReference type="GO" id="GO:0006886">
    <property type="term" value="P:intracellular protein transport"/>
    <property type="evidence" value="ECO:0007669"/>
    <property type="project" value="InterPro"/>
</dbReference>
<dbReference type="InterPro" id="IPR038407">
    <property type="entry name" value="v-SNARE_N_sf"/>
</dbReference>
<dbReference type="GO" id="GO:0006896">
    <property type="term" value="P:Golgi to vacuole transport"/>
    <property type="evidence" value="ECO:0007669"/>
    <property type="project" value="TreeGrafter"/>
</dbReference>
<evidence type="ECO:0000313" key="12">
    <source>
        <dbReference type="EMBL" id="EFJ01220.1"/>
    </source>
</evidence>
<keyword evidence="6 10" id="KW-1133">Transmembrane helix</keyword>
<evidence type="ECO:0000256" key="4">
    <source>
        <dbReference type="ARBA" id="ARBA00022692"/>
    </source>
</evidence>
<name>D8PSY3_SCHCM</name>
<dbReference type="Pfam" id="PF05008">
    <property type="entry name" value="V-SNARE"/>
    <property type="match status" value="1"/>
</dbReference>
<comment type="similarity">
    <text evidence="2">Belongs to the VTI1 family.</text>
</comment>
<dbReference type="GO" id="GO:0031902">
    <property type="term" value="C:late endosome membrane"/>
    <property type="evidence" value="ECO:0007669"/>
    <property type="project" value="TreeGrafter"/>
</dbReference>
<dbReference type="GO" id="GO:0012507">
    <property type="term" value="C:ER to Golgi transport vesicle membrane"/>
    <property type="evidence" value="ECO:0007669"/>
    <property type="project" value="TreeGrafter"/>
</dbReference>
<keyword evidence="7 9" id="KW-0175">Coiled coil</keyword>
<protein>
    <recommendedName>
        <fullName evidence="11">t-SNARE coiled-coil homology domain-containing protein</fullName>
    </recommendedName>
</protein>
<evidence type="ECO:0000256" key="7">
    <source>
        <dbReference type="ARBA" id="ARBA00023054"/>
    </source>
</evidence>
<dbReference type="PANTHER" id="PTHR21230:SF26">
    <property type="entry name" value="VESICLE TRANSPORT THROUGH INTERACTION WITH T-SNARES HOMOLOG 1A"/>
    <property type="match status" value="1"/>
</dbReference>
<evidence type="ECO:0000256" key="9">
    <source>
        <dbReference type="SAM" id="Coils"/>
    </source>
</evidence>
<accession>D8PSY3</accession>
<dbReference type="InParanoid" id="D8PSY3"/>
<dbReference type="RefSeq" id="XP_003036122.1">
    <property type="nucleotide sequence ID" value="XM_003036076.1"/>
</dbReference>
<keyword evidence="3" id="KW-0813">Transport</keyword>
<keyword evidence="5" id="KW-0653">Protein transport</keyword>
<feature type="domain" description="T-SNARE coiled-coil homology" evidence="11">
    <location>
        <begin position="138"/>
        <end position="205"/>
    </location>
</feature>
<dbReference type="Pfam" id="PF12352">
    <property type="entry name" value="V-SNARE_C"/>
    <property type="match status" value="1"/>
</dbReference>
<evidence type="ECO:0000256" key="3">
    <source>
        <dbReference type="ARBA" id="ARBA00022448"/>
    </source>
</evidence>
<dbReference type="EMBL" id="GL377303">
    <property type="protein sequence ID" value="EFJ01220.1"/>
    <property type="molecule type" value="Genomic_DNA"/>
</dbReference>
<gene>
    <name evidence="12" type="ORF">SCHCODRAFT_66099</name>
</gene>
<dbReference type="InterPro" id="IPR010989">
    <property type="entry name" value="SNARE"/>
</dbReference>
<dbReference type="AlphaFoldDB" id="D8PSY3"/>
<dbReference type="Gene3D" id="1.20.58.400">
    <property type="entry name" value="t-snare proteins"/>
    <property type="match status" value="1"/>
</dbReference>
<dbReference type="FunFam" id="1.20.5.110:FF:000002">
    <property type="entry name" value="Vesicle transport through interaction with t-SNAREsB"/>
    <property type="match status" value="1"/>
</dbReference>
<dbReference type="HOGENOM" id="CLU_075474_0_1_1"/>
<dbReference type="GO" id="GO:0000149">
    <property type="term" value="F:SNARE binding"/>
    <property type="evidence" value="ECO:0007669"/>
    <property type="project" value="TreeGrafter"/>
</dbReference>
<dbReference type="FunCoup" id="D8PSY3">
    <property type="interactions" value="439"/>
</dbReference>
<evidence type="ECO:0000259" key="11">
    <source>
        <dbReference type="SMART" id="SM00397"/>
    </source>
</evidence>